<dbReference type="EMBL" id="CP036313">
    <property type="protein sequence ID" value="QBH11842.1"/>
    <property type="molecule type" value="Genomic_DNA"/>
</dbReference>
<dbReference type="PANTHER" id="PTHR46211:SF1">
    <property type="entry name" value="GLYCEROPHOSPHODIESTER PHOSPHODIESTERASE, CYTOPLASMIC"/>
    <property type="match status" value="1"/>
</dbReference>
<dbReference type="AlphaFoldDB" id="A0A328FAQ9"/>
<dbReference type="GO" id="GO:0006629">
    <property type="term" value="P:lipid metabolic process"/>
    <property type="evidence" value="ECO:0007669"/>
    <property type="project" value="InterPro"/>
</dbReference>
<evidence type="ECO:0000259" key="1">
    <source>
        <dbReference type="PROSITE" id="PS51704"/>
    </source>
</evidence>
<dbReference type="PROSITE" id="PS51704">
    <property type="entry name" value="GP_PDE"/>
    <property type="match status" value="1"/>
</dbReference>
<dbReference type="Pfam" id="PF03009">
    <property type="entry name" value="GDPD"/>
    <property type="match status" value="1"/>
</dbReference>
<dbReference type="OrthoDB" id="9787897at2"/>
<dbReference type="GO" id="GO:0008081">
    <property type="term" value="F:phosphoric diester hydrolase activity"/>
    <property type="evidence" value="ECO:0007669"/>
    <property type="project" value="InterPro"/>
</dbReference>
<dbReference type="SUPFAM" id="SSF51695">
    <property type="entry name" value="PLC-like phosphodiesterases"/>
    <property type="match status" value="1"/>
</dbReference>
<feature type="domain" description="GP-PDE" evidence="1">
    <location>
        <begin position="5"/>
        <end position="282"/>
    </location>
</feature>
<dbReference type="InterPro" id="IPR030395">
    <property type="entry name" value="GP_PDE_dom"/>
</dbReference>
<reference evidence="2 5" key="2">
    <citation type="submission" date="2019-02" db="EMBL/GenBank/DDBJ databases">
        <title>Complete genome sequence of Desulfobacter hydrogenophilus AcRS1.</title>
        <authorList>
            <person name="Marietou A."/>
            <person name="Lund M.B."/>
            <person name="Marshall I.P.G."/>
            <person name="Schreiber L."/>
            <person name="Jorgensen B."/>
        </authorList>
    </citation>
    <scope>NUCLEOTIDE SEQUENCE [LARGE SCALE GENOMIC DNA]</scope>
    <source>
        <strain evidence="2 5">AcRS1</strain>
    </source>
</reference>
<evidence type="ECO:0000313" key="4">
    <source>
        <dbReference type="Proteomes" id="UP000248798"/>
    </source>
</evidence>
<dbReference type="EMBL" id="QLNI01000064">
    <property type="protein sequence ID" value="RAM00107.1"/>
    <property type="molecule type" value="Genomic_DNA"/>
</dbReference>
<organism evidence="3 4">
    <name type="scientific">Desulfobacter hydrogenophilus</name>
    <dbReference type="NCBI Taxonomy" id="2291"/>
    <lineage>
        <taxon>Bacteria</taxon>
        <taxon>Pseudomonadati</taxon>
        <taxon>Thermodesulfobacteriota</taxon>
        <taxon>Desulfobacteria</taxon>
        <taxon>Desulfobacterales</taxon>
        <taxon>Desulfobacteraceae</taxon>
        <taxon>Desulfobacter</taxon>
    </lineage>
</organism>
<gene>
    <name evidence="3" type="ORF">DO021_20765</name>
    <name evidence="2" type="ORF">EYB58_02215</name>
</gene>
<protein>
    <recommendedName>
        <fullName evidence="1">GP-PDE domain-containing protein</fullName>
    </recommendedName>
</protein>
<reference evidence="3 4" key="1">
    <citation type="submission" date="2018-06" db="EMBL/GenBank/DDBJ databases">
        <title>Complete Genome Sequence of Desulfobacter hydrogenophilus (DSM3380).</title>
        <authorList>
            <person name="Marietou A."/>
            <person name="Schreiber L."/>
            <person name="Marshall I."/>
            <person name="Jorgensen B."/>
        </authorList>
    </citation>
    <scope>NUCLEOTIDE SEQUENCE [LARGE SCALE GENOMIC DNA]</scope>
    <source>
        <strain evidence="3 4">DSM 3380</strain>
    </source>
</reference>
<keyword evidence="5" id="KW-1185">Reference proteome</keyword>
<dbReference type="PANTHER" id="PTHR46211">
    <property type="entry name" value="GLYCEROPHOSPHORYL DIESTER PHOSPHODIESTERASE"/>
    <property type="match status" value="1"/>
</dbReference>
<dbReference type="RefSeq" id="WP_111960242.1">
    <property type="nucleotide sequence ID" value="NZ_CP036313.1"/>
</dbReference>
<evidence type="ECO:0000313" key="3">
    <source>
        <dbReference type="EMBL" id="RAM00107.1"/>
    </source>
</evidence>
<dbReference type="InterPro" id="IPR017946">
    <property type="entry name" value="PLC-like_Pdiesterase_TIM-brl"/>
</dbReference>
<dbReference type="Gene3D" id="3.20.20.190">
    <property type="entry name" value="Phosphatidylinositol (PI) phosphodiesterase"/>
    <property type="match status" value="1"/>
</dbReference>
<proteinExistence type="predicted"/>
<evidence type="ECO:0000313" key="5">
    <source>
        <dbReference type="Proteomes" id="UP000293902"/>
    </source>
</evidence>
<dbReference type="Proteomes" id="UP000293902">
    <property type="component" value="Chromosome"/>
</dbReference>
<evidence type="ECO:0000313" key="2">
    <source>
        <dbReference type="EMBL" id="QBH11842.1"/>
    </source>
</evidence>
<dbReference type="Proteomes" id="UP000248798">
    <property type="component" value="Unassembled WGS sequence"/>
</dbReference>
<name>A0A328FAQ9_9BACT</name>
<sequence length="282" mass="32003">MPRFVEIIAHRGARSLAPENTLAAARLAHRLGAHRWETDAVLTRDGELVLFHDETLTRCTNAVQAFGYDPQAPEKTFWPGPSTIDRLDRHTLVDLKLLDAGSWFERDDAYSTVFGIDAQTLEGFKGECIPSLYDGLVLTKDLNWCINVELKDHGNEPELNFHPARLLTELARSGISPDQVTLSSFNYDWLRFLRQHAPEYELQALVGARDDESLNFNDPLFISAEFEVLNINALLVTPSDIRQLKSAGKRINLFTVNELHDYMRFVEAGVDGLFTDFPQRFI</sequence>
<accession>A0A328FAQ9</accession>